<dbReference type="InterPro" id="IPR010839">
    <property type="entry name" value="AtuA_N"/>
</dbReference>
<evidence type="ECO:0000313" key="2">
    <source>
        <dbReference type="EMBL" id="PWA08021.1"/>
    </source>
</evidence>
<dbReference type="Proteomes" id="UP000245998">
    <property type="component" value="Unassembled WGS sequence"/>
</dbReference>
<dbReference type="EMBL" id="QCZG01000043">
    <property type="protein sequence ID" value="PWA08021.1"/>
    <property type="molecule type" value="Genomic_DNA"/>
</dbReference>
<comment type="caution">
    <text evidence="2">The sequence shown here is derived from an EMBL/GenBank/DDBJ whole genome shotgun (WGS) entry which is preliminary data.</text>
</comment>
<dbReference type="Pfam" id="PF07287">
    <property type="entry name" value="AtuA"/>
    <property type="match status" value="1"/>
</dbReference>
<evidence type="ECO:0000313" key="3">
    <source>
        <dbReference type="Proteomes" id="UP000245998"/>
    </source>
</evidence>
<dbReference type="AlphaFoldDB" id="A0A2U1JS79"/>
<sequence>MKSCKVFVPYGALGIGITKEAFDRGIELRPDIICCDAGSTDSGPYFLGTGKGKYAREAVKEDLRLMMMGGKKLSIPIAIGTAGTCGVDGSVDELEEICLEICREENLHVKIAKIYTEQKVEVLKKKFNENKIIPLEAAPEITAEVFGQCSHIVALAGAEPFIAALEAGVDVVLCGRATDTAIMAAMPLMKGCNTALAWHGAKIAECGPLCTTNPTGGGVFLTFDEDSFTIEPTGDDSQCTIYSVSAHMLYENADPYRLKEPSGTLDTTSSTYIQVDDRKVKVTGSKFEHAQKYTLKLEGSAPVGFQTISMVGIQDKRIMENPMVWINNLSHDVSMKLEKLGLPKDDFSFALKPYGWNAVSEGAVREGYTPNEIGVLLVVNATTQELATKVAKVFNPMLLHFPVDSNEQLPTFAFPFSPAEIERGQVYEFKLNHVVEVDDPLELIQIEYVDSRTKV</sequence>
<proteinExistence type="predicted"/>
<dbReference type="RefSeq" id="WP_116555862.1">
    <property type="nucleotide sequence ID" value="NZ_QCZG01000043.1"/>
</dbReference>
<reference evidence="2 3" key="1">
    <citation type="submission" date="2018-04" db="EMBL/GenBank/DDBJ databases">
        <title>Camelliibacillus theae gen. nov., sp. nov., isolated from Pu'er tea.</title>
        <authorList>
            <person name="Niu L."/>
        </authorList>
    </citation>
    <scope>NUCLEOTIDE SEQUENCE [LARGE SCALE GENOMIC DNA]</scope>
    <source>
        <strain evidence="2 3">T8</strain>
    </source>
</reference>
<dbReference type="OrthoDB" id="9763456at2"/>
<keyword evidence="3" id="KW-1185">Reference proteome</keyword>
<feature type="domain" description="Acyclic terpene utilisation N-terminal" evidence="1">
    <location>
        <begin position="93"/>
        <end position="395"/>
    </location>
</feature>
<organism evidence="2 3">
    <name type="scientific">Pueribacillus theae</name>
    <dbReference type="NCBI Taxonomy" id="2171751"/>
    <lineage>
        <taxon>Bacteria</taxon>
        <taxon>Bacillati</taxon>
        <taxon>Bacillota</taxon>
        <taxon>Bacilli</taxon>
        <taxon>Bacillales</taxon>
        <taxon>Bacillaceae</taxon>
        <taxon>Pueribacillus</taxon>
    </lineage>
</organism>
<gene>
    <name evidence="2" type="ORF">DCC39_15765</name>
</gene>
<name>A0A2U1JS79_9BACI</name>
<evidence type="ECO:0000259" key="1">
    <source>
        <dbReference type="Pfam" id="PF07287"/>
    </source>
</evidence>
<accession>A0A2U1JS79</accession>
<protein>
    <recommendedName>
        <fullName evidence="1">Acyclic terpene utilisation N-terminal domain-containing protein</fullName>
    </recommendedName>
</protein>